<evidence type="ECO:0000256" key="5">
    <source>
        <dbReference type="ARBA" id="ARBA00023180"/>
    </source>
</evidence>
<dbReference type="AlphaFoldDB" id="A0AAV9E6V2"/>
<dbReference type="Gene3D" id="3.40.50.1820">
    <property type="entry name" value="alpha/beta hydrolase"/>
    <property type="match status" value="1"/>
</dbReference>
<evidence type="ECO:0000313" key="7">
    <source>
        <dbReference type="Proteomes" id="UP001180020"/>
    </source>
</evidence>
<dbReference type="Pfam" id="PF05577">
    <property type="entry name" value="Peptidase_S28"/>
    <property type="match status" value="1"/>
</dbReference>
<evidence type="ECO:0000313" key="6">
    <source>
        <dbReference type="EMBL" id="KAK1308604.1"/>
    </source>
</evidence>
<accession>A0AAV9E6V2</accession>
<evidence type="ECO:0000256" key="3">
    <source>
        <dbReference type="ARBA" id="ARBA00022729"/>
    </source>
</evidence>
<evidence type="ECO:0000256" key="2">
    <source>
        <dbReference type="ARBA" id="ARBA00022670"/>
    </source>
</evidence>
<dbReference type="PANTHER" id="PTHR11010">
    <property type="entry name" value="PROTEASE S28 PRO-X CARBOXYPEPTIDASE-RELATED"/>
    <property type="match status" value="1"/>
</dbReference>
<dbReference type="GO" id="GO:0006508">
    <property type="term" value="P:proteolysis"/>
    <property type="evidence" value="ECO:0007669"/>
    <property type="project" value="UniProtKB-KW"/>
</dbReference>
<name>A0AAV9E6V2_ACOCL</name>
<protein>
    <submittedName>
        <fullName evidence="6">Serine protease EDA2</fullName>
    </submittedName>
</protein>
<keyword evidence="2 6" id="KW-0645">Protease</keyword>
<dbReference type="PANTHER" id="PTHR11010:SF120">
    <property type="entry name" value="LYSOSOMAL PRO-X CARBOXYPEPTIDASE"/>
    <property type="match status" value="1"/>
</dbReference>
<organism evidence="6 7">
    <name type="scientific">Acorus calamus</name>
    <name type="common">Sweet flag</name>
    <dbReference type="NCBI Taxonomy" id="4465"/>
    <lineage>
        <taxon>Eukaryota</taxon>
        <taxon>Viridiplantae</taxon>
        <taxon>Streptophyta</taxon>
        <taxon>Embryophyta</taxon>
        <taxon>Tracheophyta</taxon>
        <taxon>Spermatophyta</taxon>
        <taxon>Magnoliopsida</taxon>
        <taxon>Liliopsida</taxon>
        <taxon>Acoraceae</taxon>
        <taxon>Acorus</taxon>
    </lineage>
</organism>
<dbReference type="GO" id="GO:0008239">
    <property type="term" value="F:dipeptidyl-peptidase activity"/>
    <property type="evidence" value="ECO:0007669"/>
    <property type="project" value="TreeGrafter"/>
</dbReference>
<dbReference type="EMBL" id="JAUJYO010000009">
    <property type="protein sequence ID" value="KAK1308604.1"/>
    <property type="molecule type" value="Genomic_DNA"/>
</dbReference>
<keyword evidence="7" id="KW-1185">Reference proteome</keyword>
<sequence length="132" mass="14752">MKHRYYGESIPFRSQEEAFRNASTLGYFTSSQALADYAELKKNLSVESCPVIAVGGSYGGMLVAWFRLKYPHIAMGALASSVLILLFDDITTQEAFLNVVSKDFWPHGATQVSKSQLVRQKKTQPKSEMPLK</sequence>
<keyword evidence="5" id="KW-0325">Glycoprotein</keyword>
<dbReference type="Proteomes" id="UP001180020">
    <property type="component" value="Unassembled WGS sequence"/>
</dbReference>
<evidence type="ECO:0000256" key="1">
    <source>
        <dbReference type="ARBA" id="ARBA00011079"/>
    </source>
</evidence>
<comment type="caution">
    <text evidence="6">The sequence shown here is derived from an EMBL/GenBank/DDBJ whole genome shotgun (WGS) entry which is preliminary data.</text>
</comment>
<keyword evidence="4" id="KW-0378">Hydrolase</keyword>
<reference evidence="6" key="2">
    <citation type="submission" date="2023-06" db="EMBL/GenBank/DDBJ databases">
        <authorList>
            <person name="Ma L."/>
            <person name="Liu K.-W."/>
            <person name="Li Z."/>
            <person name="Hsiao Y.-Y."/>
            <person name="Qi Y."/>
            <person name="Fu T."/>
            <person name="Tang G."/>
            <person name="Zhang D."/>
            <person name="Sun W.-H."/>
            <person name="Liu D.-K."/>
            <person name="Li Y."/>
            <person name="Chen G.-Z."/>
            <person name="Liu X.-D."/>
            <person name="Liao X.-Y."/>
            <person name="Jiang Y.-T."/>
            <person name="Yu X."/>
            <person name="Hao Y."/>
            <person name="Huang J."/>
            <person name="Zhao X.-W."/>
            <person name="Ke S."/>
            <person name="Chen Y.-Y."/>
            <person name="Wu W.-L."/>
            <person name="Hsu J.-L."/>
            <person name="Lin Y.-F."/>
            <person name="Huang M.-D."/>
            <person name="Li C.-Y."/>
            <person name="Huang L."/>
            <person name="Wang Z.-W."/>
            <person name="Zhao X."/>
            <person name="Zhong W.-Y."/>
            <person name="Peng D.-H."/>
            <person name="Ahmad S."/>
            <person name="Lan S."/>
            <person name="Zhang J.-S."/>
            <person name="Tsai W.-C."/>
            <person name="Van De Peer Y."/>
            <person name="Liu Z.-J."/>
        </authorList>
    </citation>
    <scope>NUCLEOTIDE SEQUENCE</scope>
    <source>
        <strain evidence="6">CP</strain>
        <tissue evidence="6">Leaves</tissue>
    </source>
</reference>
<dbReference type="InterPro" id="IPR008758">
    <property type="entry name" value="Peptidase_S28"/>
</dbReference>
<dbReference type="GO" id="GO:0070008">
    <property type="term" value="F:serine-type exopeptidase activity"/>
    <property type="evidence" value="ECO:0007669"/>
    <property type="project" value="InterPro"/>
</dbReference>
<comment type="similarity">
    <text evidence="1">Belongs to the peptidase S28 family.</text>
</comment>
<keyword evidence="3" id="KW-0732">Signal</keyword>
<dbReference type="SUPFAM" id="SSF53474">
    <property type="entry name" value="alpha/beta-Hydrolases"/>
    <property type="match status" value="1"/>
</dbReference>
<dbReference type="InterPro" id="IPR029058">
    <property type="entry name" value="AB_hydrolase_fold"/>
</dbReference>
<proteinExistence type="inferred from homology"/>
<evidence type="ECO:0000256" key="4">
    <source>
        <dbReference type="ARBA" id="ARBA00022801"/>
    </source>
</evidence>
<gene>
    <name evidence="6" type="primary">EDA2</name>
    <name evidence="6" type="ORF">QJS10_CPA09g01859</name>
</gene>
<reference evidence="6" key="1">
    <citation type="journal article" date="2023" name="Nat. Commun.">
        <title>Diploid and tetraploid genomes of Acorus and the evolution of monocots.</title>
        <authorList>
            <person name="Ma L."/>
            <person name="Liu K.W."/>
            <person name="Li Z."/>
            <person name="Hsiao Y.Y."/>
            <person name="Qi Y."/>
            <person name="Fu T."/>
            <person name="Tang G.D."/>
            <person name="Zhang D."/>
            <person name="Sun W.H."/>
            <person name="Liu D.K."/>
            <person name="Li Y."/>
            <person name="Chen G.Z."/>
            <person name="Liu X.D."/>
            <person name="Liao X.Y."/>
            <person name="Jiang Y.T."/>
            <person name="Yu X."/>
            <person name="Hao Y."/>
            <person name="Huang J."/>
            <person name="Zhao X.W."/>
            <person name="Ke S."/>
            <person name="Chen Y.Y."/>
            <person name="Wu W.L."/>
            <person name="Hsu J.L."/>
            <person name="Lin Y.F."/>
            <person name="Huang M.D."/>
            <person name="Li C.Y."/>
            <person name="Huang L."/>
            <person name="Wang Z.W."/>
            <person name="Zhao X."/>
            <person name="Zhong W.Y."/>
            <person name="Peng D.H."/>
            <person name="Ahmad S."/>
            <person name="Lan S."/>
            <person name="Zhang J.S."/>
            <person name="Tsai W.C."/>
            <person name="Van de Peer Y."/>
            <person name="Liu Z.J."/>
        </authorList>
    </citation>
    <scope>NUCLEOTIDE SEQUENCE</scope>
    <source>
        <strain evidence="6">CP</strain>
    </source>
</reference>